<dbReference type="InterPro" id="IPR013083">
    <property type="entry name" value="Znf_RING/FYVE/PHD"/>
</dbReference>
<keyword evidence="2" id="KW-0479">Metal-binding</keyword>
<name>A0A0D6R157_ARACU</name>
<accession>A0A0D6R157</accession>
<evidence type="ECO:0000256" key="6">
    <source>
        <dbReference type="PROSITE-ProRule" id="PRU00175"/>
    </source>
</evidence>
<dbReference type="PANTHER" id="PTHR46151:SF18">
    <property type="entry name" value="NEP1-INTERACTING PROTEIN-LIKE 2"/>
    <property type="match status" value="1"/>
</dbReference>
<dbReference type="AlphaFoldDB" id="A0A0D6R157"/>
<dbReference type="SUPFAM" id="SSF57850">
    <property type="entry name" value="RING/U-box"/>
    <property type="match status" value="1"/>
</dbReference>
<evidence type="ECO:0000256" key="3">
    <source>
        <dbReference type="ARBA" id="ARBA00022771"/>
    </source>
</evidence>
<keyword evidence="3 6" id="KW-0863">Zinc-finger</keyword>
<dbReference type="PANTHER" id="PTHR46151">
    <property type="entry name" value="NEP1-INTERACTING PROTEIN-LIKE 2"/>
    <property type="match status" value="1"/>
</dbReference>
<dbReference type="GO" id="GO:0016020">
    <property type="term" value="C:membrane"/>
    <property type="evidence" value="ECO:0007669"/>
    <property type="project" value="UniProtKB-SubCell"/>
</dbReference>
<reference evidence="9" key="1">
    <citation type="submission" date="2015-03" db="EMBL/GenBank/DDBJ databases">
        <title>A transcriptome of Araucaria cunninghamii, an australian fine timber species.</title>
        <authorList>
            <person name="Jing Yi C.J.Y."/>
            <person name="Yin San L.Y.S."/>
            <person name="Abdul Karim S.S."/>
            <person name="Wan Azmi N.N."/>
            <person name="Hercus R.R."/>
            <person name="Croft L.L."/>
        </authorList>
    </citation>
    <scope>NUCLEOTIDE SEQUENCE</scope>
    <source>
        <strain evidence="9">MI0301</strain>
        <tissue evidence="9">Leaf</tissue>
    </source>
</reference>
<protein>
    <recommendedName>
        <fullName evidence="8">RING-type domain-containing protein</fullName>
    </recommendedName>
</protein>
<proteinExistence type="predicted"/>
<sequence length="269" mass="29674">MEEDEEWICESCTFVNEPTDFDVCIMCGSSRPHPNITDLRSRRVRNRQQEFSAPPGGSALHHVPRIVASALAGTLHALFALVGAFTGAIGGALCCQAIGINILFGSVLGSIVGVVLCVEVLEAYWASWFSERSGLTSSSSMVDIFEDLLNGRFVREQVGLAMLTAYHWQVNIADMSYENIYDIFGEGGTKGLSGACLEKLPSHYITKENKNDSSGDNISCTICLQDLQQEEIARSLPLCHHIFHKSCVDKWLIRHGSCPVCRQDIYHLM</sequence>
<dbReference type="Gene3D" id="3.30.40.10">
    <property type="entry name" value="Zinc/RING finger domain, C3HC4 (zinc finger)"/>
    <property type="match status" value="1"/>
</dbReference>
<dbReference type="SMART" id="SM00547">
    <property type="entry name" value="ZnF_RBZ"/>
    <property type="match status" value="1"/>
</dbReference>
<keyword evidence="7" id="KW-0812">Transmembrane</keyword>
<comment type="subcellular location">
    <subcellularLocation>
        <location evidence="1">Membrane</location>
    </subcellularLocation>
</comment>
<keyword evidence="4" id="KW-0862">Zinc</keyword>
<evidence type="ECO:0000259" key="8">
    <source>
        <dbReference type="PROSITE" id="PS50089"/>
    </source>
</evidence>
<evidence type="ECO:0000256" key="4">
    <source>
        <dbReference type="ARBA" id="ARBA00022833"/>
    </source>
</evidence>
<organism evidence="9">
    <name type="scientific">Araucaria cunninghamii</name>
    <name type="common">Hoop pine</name>
    <name type="synonym">Moreton Bay pine</name>
    <dbReference type="NCBI Taxonomy" id="56994"/>
    <lineage>
        <taxon>Eukaryota</taxon>
        <taxon>Viridiplantae</taxon>
        <taxon>Streptophyta</taxon>
        <taxon>Embryophyta</taxon>
        <taxon>Tracheophyta</taxon>
        <taxon>Spermatophyta</taxon>
        <taxon>Pinopsida</taxon>
        <taxon>Pinidae</taxon>
        <taxon>Conifers II</taxon>
        <taxon>Araucariales</taxon>
        <taxon>Araucariaceae</taxon>
        <taxon>Araucaria</taxon>
    </lineage>
</organism>
<evidence type="ECO:0000256" key="7">
    <source>
        <dbReference type="SAM" id="Phobius"/>
    </source>
</evidence>
<keyword evidence="7" id="KW-1133">Transmembrane helix</keyword>
<dbReference type="EMBL" id="GCKF01038920">
    <property type="protein sequence ID" value="JAG96003.1"/>
    <property type="molecule type" value="Transcribed_RNA"/>
</dbReference>
<feature type="domain" description="RING-type" evidence="8">
    <location>
        <begin position="220"/>
        <end position="262"/>
    </location>
</feature>
<dbReference type="PROSITE" id="PS50089">
    <property type="entry name" value="ZF_RING_2"/>
    <property type="match status" value="1"/>
</dbReference>
<dbReference type="InterPro" id="IPR001841">
    <property type="entry name" value="Znf_RING"/>
</dbReference>
<evidence type="ECO:0000313" key="9">
    <source>
        <dbReference type="EMBL" id="JAG96003.1"/>
    </source>
</evidence>
<feature type="transmembrane region" description="Helical" evidence="7">
    <location>
        <begin position="66"/>
        <end position="95"/>
    </location>
</feature>
<feature type="transmembrane region" description="Helical" evidence="7">
    <location>
        <begin position="102"/>
        <end position="125"/>
    </location>
</feature>
<dbReference type="Gene3D" id="4.10.1060.10">
    <property type="entry name" value="Zinc finger, RanBP2-type"/>
    <property type="match status" value="1"/>
</dbReference>
<evidence type="ECO:0000256" key="2">
    <source>
        <dbReference type="ARBA" id="ARBA00022723"/>
    </source>
</evidence>
<dbReference type="InterPro" id="IPR001876">
    <property type="entry name" value="Znf_RanBP2"/>
</dbReference>
<evidence type="ECO:0000256" key="1">
    <source>
        <dbReference type="ARBA" id="ARBA00004370"/>
    </source>
</evidence>
<dbReference type="GO" id="GO:0008270">
    <property type="term" value="F:zinc ion binding"/>
    <property type="evidence" value="ECO:0007669"/>
    <property type="project" value="UniProtKB-KW"/>
</dbReference>
<evidence type="ECO:0000256" key="5">
    <source>
        <dbReference type="ARBA" id="ARBA00023136"/>
    </source>
</evidence>
<dbReference type="SMART" id="SM00184">
    <property type="entry name" value="RING"/>
    <property type="match status" value="1"/>
</dbReference>
<dbReference type="Pfam" id="PF13639">
    <property type="entry name" value="zf-RING_2"/>
    <property type="match status" value="1"/>
</dbReference>
<keyword evidence="5 7" id="KW-0472">Membrane</keyword>